<dbReference type="PROSITE" id="PS00674">
    <property type="entry name" value="AAA"/>
    <property type="match status" value="1"/>
</dbReference>
<keyword evidence="7" id="KW-1185">Reference proteome</keyword>
<evidence type="ECO:0000313" key="8">
    <source>
        <dbReference type="RefSeq" id="XP_015036175.2"/>
    </source>
</evidence>
<dbReference type="ExpressionAtlas" id="A0A6I8V8V6">
    <property type="expression patterns" value="baseline"/>
</dbReference>
<comment type="similarity">
    <text evidence="1 4">Belongs to the AAA ATPase family.</text>
</comment>
<dbReference type="FunFam" id="1.10.8.60:FF:000022">
    <property type="entry name" value="Fidgetin like 1"/>
    <property type="match status" value="1"/>
</dbReference>
<dbReference type="InterPro" id="IPR003593">
    <property type="entry name" value="AAA+_ATPase"/>
</dbReference>
<evidence type="ECO:0000313" key="7">
    <source>
        <dbReference type="Proteomes" id="UP000001819"/>
    </source>
</evidence>
<dbReference type="Proteomes" id="UP000001819">
    <property type="component" value="Chromosome 4"/>
</dbReference>
<dbReference type="InterPro" id="IPR050304">
    <property type="entry name" value="MT-severing_AAA_ATPase"/>
</dbReference>
<dbReference type="InterPro" id="IPR003960">
    <property type="entry name" value="ATPase_AAA_CS"/>
</dbReference>
<reference evidence="8 9" key="1">
    <citation type="submission" date="2025-04" db="UniProtKB">
        <authorList>
            <consortium name="RefSeq"/>
        </authorList>
    </citation>
    <scope>IDENTIFICATION</scope>
    <source>
        <strain evidence="8 9">MV-25-SWS-2005</strain>
        <tissue evidence="8 9">Whole body</tissue>
    </source>
</reference>
<dbReference type="GO" id="GO:0000070">
    <property type="term" value="P:mitotic sister chromatid segregation"/>
    <property type="evidence" value="ECO:0007669"/>
    <property type="project" value="UniProtKB-ARBA"/>
</dbReference>
<dbReference type="GO" id="GO:0008568">
    <property type="term" value="F:microtubule severing ATPase activity"/>
    <property type="evidence" value="ECO:0007669"/>
    <property type="project" value="UniProtKB-ARBA"/>
</dbReference>
<evidence type="ECO:0000256" key="2">
    <source>
        <dbReference type="ARBA" id="ARBA00022741"/>
    </source>
</evidence>
<dbReference type="GO" id="GO:0005524">
    <property type="term" value="F:ATP binding"/>
    <property type="evidence" value="ECO:0007669"/>
    <property type="project" value="UniProtKB-KW"/>
</dbReference>
<keyword evidence="3 4" id="KW-0067">ATP-binding</keyword>
<feature type="domain" description="AAA+ ATPase" evidence="6">
    <location>
        <begin position="324"/>
        <end position="460"/>
    </location>
</feature>
<dbReference type="InterPro" id="IPR041569">
    <property type="entry name" value="AAA_lid_3"/>
</dbReference>
<dbReference type="RefSeq" id="XP_015036175.2">
    <property type="nucleotide sequence ID" value="XM_015180689.2"/>
</dbReference>
<feature type="region of interest" description="Disordered" evidence="5">
    <location>
        <begin position="202"/>
        <end position="221"/>
    </location>
</feature>
<dbReference type="SMART" id="SM00382">
    <property type="entry name" value="AAA"/>
    <property type="match status" value="1"/>
</dbReference>
<proteinExistence type="inferred from homology"/>
<dbReference type="InterPro" id="IPR003959">
    <property type="entry name" value="ATPase_AAA_core"/>
</dbReference>
<sequence>MAKAPEQWGEIYAANEAIWQAEEPTARSKQNAWRTQRILLAQATRHLNDAIHNAVTKEHFDKLETGRSSEEIVKQRVERCQQIIKGSRRCGSRQSLVFRMPSSSVFEPACRGTYESCQHNEMALRDLHKLLAPSGTNENASRNSVAHFPATGRLVSAETATNPNKGVHLNNTRSCSTVSASASAEESDPNWFGFRTAREQQSLDDLKQKKNPQGVSAPSDIMNYRKKTLGGRRTVHSNYVPPTLQGQGQNDNRSKGSSSAGNIPASLSHLDAQMVEQIMGESMHNFKNVAWEDIAGLESAKSTFLEAIILPLRRPDLFTGVRCPPRGVLLFGPPGTGKTLIAKSIASQAKAKFFSINPSTLTSKWVGEAEKLVKTLFAVAVAHQPSIIFIDEVDSLLSKRSGNENESTLRLKNEFLIHLDGAATNDEHQILVIGATNRPQELDEAVRRRFVRRLYVPLPTKEARQQIIEKILAQVKHSLSSPEINELAELTDGYSGADVDSLCRYASMAPLRSLTNSQMEVIQPHQLPAVTMDDFKKALKVISKSVSPEDCQRFAEWNEIYGIRH</sequence>
<dbReference type="Gene3D" id="3.40.50.300">
    <property type="entry name" value="P-loop containing nucleotide triphosphate hydrolases"/>
    <property type="match status" value="1"/>
</dbReference>
<dbReference type="InterPro" id="IPR015415">
    <property type="entry name" value="Spast_Vps4_C"/>
</dbReference>
<evidence type="ECO:0000256" key="4">
    <source>
        <dbReference type="RuleBase" id="RU003651"/>
    </source>
</evidence>
<keyword evidence="2 4" id="KW-0547">Nucleotide-binding</keyword>
<dbReference type="KEGG" id="dpo:4817382"/>
<dbReference type="AlphaFoldDB" id="A0A6I8V8V6"/>
<dbReference type="GO" id="GO:0016887">
    <property type="term" value="F:ATP hydrolysis activity"/>
    <property type="evidence" value="ECO:0007669"/>
    <property type="project" value="InterPro"/>
</dbReference>
<dbReference type="Pfam" id="PF00004">
    <property type="entry name" value="AAA"/>
    <property type="match status" value="1"/>
</dbReference>
<dbReference type="SUPFAM" id="SSF52540">
    <property type="entry name" value="P-loop containing nucleoside triphosphate hydrolases"/>
    <property type="match status" value="1"/>
</dbReference>
<dbReference type="GO" id="GO:0051013">
    <property type="term" value="P:microtubule severing"/>
    <property type="evidence" value="ECO:0007669"/>
    <property type="project" value="UniProtKB-ARBA"/>
</dbReference>
<evidence type="ECO:0000256" key="5">
    <source>
        <dbReference type="SAM" id="MobiDB-lite"/>
    </source>
</evidence>
<accession>A0A6I8V8V6</accession>
<dbReference type="GO" id="GO:0005813">
    <property type="term" value="C:centrosome"/>
    <property type="evidence" value="ECO:0007669"/>
    <property type="project" value="UniProtKB-ARBA"/>
</dbReference>
<organism evidence="7 8">
    <name type="scientific">Drosophila pseudoobscura pseudoobscura</name>
    <name type="common">Fruit fly</name>
    <dbReference type="NCBI Taxonomy" id="46245"/>
    <lineage>
        <taxon>Eukaryota</taxon>
        <taxon>Metazoa</taxon>
        <taxon>Ecdysozoa</taxon>
        <taxon>Arthropoda</taxon>
        <taxon>Hexapoda</taxon>
        <taxon>Insecta</taxon>
        <taxon>Pterygota</taxon>
        <taxon>Neoptera</taxon>
        <taxon>Endopterygota</taxon>
        <taxon>Diptera</taxon>
        <taxon>Brachycera</taxon>
        <taxon>Muscomorpha</taxon>
        <taxon>Ephydroidea</taxon>
        <taxon>Drosophilidae</taxon>
        <taxon>Drosophila</taxon>
        <taxon>Sophophora</taxon>
    </lineage>
</organism>
<dbReference type="GO" id="GO:0031114">
    <property type="term" value="P:regulation of microtubule depolymerization"/>
    <property type="evidence" value="ECO:0007669"/>
    <property type="project" value="UniProtKB-ARBA"/>
</dbReference>
<dbReference type="PANTHER" id="PTHR23074">
    <property type="entry name" value="AAA DOMAIN-CONTAINING"/>
    <property type="match status" value="1"/>
</dbReference>
<evidence type="ECO:0000313" key="10">
    <source>
        <dbReference type="RefSeq" id="XP_033237014.1"/>
    </source>
</evidence>
<dbReference type="Gene3D" id="1.10.8.60">
    <property type="match status" value="1"/>
</dbReference>
<evidence type="ECO:0000256" key="3">
    <source>
        <dbReference type="ARBA" id="ARBA00022840"/>
    </source>
</evidence>
<feature type="compositionally biased region" description="Polar residues" evidence="5">
    <location>
        <begin position="244"/>
        <end position="261"/>
    </location>
</feature>
<dbReference type="FunFam" id="3.40.50.300:FF:000093">
    <property type="entry name" value="Fidgetin-like 1"/>
    <property type="match status" value="1"/>
</dbReference>
<dbReference type="Pfam" id="PF17862">
    <property type="entry name" value="AAA_lid_3"/>
    <property type="match status" value="1"/>
</dbReference>
<name>A0A6I8V8V6_DROPS</name>
<feature type="region of interest" description="Disordered" evidence="5">
    <location>
        <begin position="230"/>
        <end position="264"/>
    </location>
</feature>
<dbReference type="GO" id="GO:0005694">
    <property type="term" value="C:chromosome"/>
    <property type="evidence" value="ECO:0007669"/>
    <property type="project" value="UniProtKB-ARBA"/>
</dbReference>
<evidence type="ECO:0000313" key="9">
    <source>
        <dbReference type="RefSeq" id="XP_015036180.2"/>
    </source>
</evidence>
<dbReference type="InterPro" id="IPR027417">
    <property type="entry name" value="P-loop_NTPase"/>
</dbReference>
<evidence type="ECO:0000256" key="1">
    <source>
        <dbReference type="ARBA" id="ARBA00006914"/>
    </source>
</evidence>
<dbReference type="RefSeq" id="XP_033237014.1">
    <property type="nucleotide sequence ID" value="XM_033381123.1"/>
</dbReference>
<dbReference type="PANTHER" id="PTHR23074:SF17">
    <property type="entry name" value="FIDGETIN-LIKE PROTEIN 1"/>
    <property type="match status" value="1"/>
</dbReference>
<dbReference type="RefSeq" id="XP_015036180.2">
    <property type="nucleotide sequence ID" value="XM_015180694.2"/>
</dbReference>
<dbReference type="Pfam" id="PF09336">
    <property type="entry name" value="Vps4_C"/>
    <property type="match status" value="1"/>
</dbReference>
<protein>
    <submittedName>
        <fullName evidence="8 9">Fidgetin-like protein 1 isoform X1</fullName>
    </submittedName>
</protein>
<evidence type="ECO:0000259" key="6">
    <source>
        <dbReference type="SMART" id="SM00382"/>
    </source>
</evidence>
<gene>
    <name evidence="8 9 10" type="primary">Fign</name>
</gene>